<proteinExistence type="predicted"/>
<dbReference type="Proteomes" id="UP000533905">
    <property type="component" value="Unassembled WGS sequence"/>
</dbReference>
<evidence type="ECO:0000259" key="5">
    <source>
        <dbReference type="Pfam" id="PF12697"/>
    </source>
</evidence>
<dbReference type="PANTHER" id="PTHR48182">
    <property type="entry name" value="PROTEIN SERAC1"/>
    <property type="match status" value="1"/>
</dbReference>
<protein>
    <recommendedName>
        <fullName evidence="5">AB hydrolase-1 domain-containing protein</fullName>
    </recommendedName>
</protein>
<comment type="subcellular location">
    <subcellularLocation>
        <location evidence="1">Endoplasmic reticulum</location>
    </subcellularLocation>
    <subcellularLocation>
        <location evidence="2">Membrane</location>
    </subcellularLocation>
</comment>
<dbReference type="GO" id="GO:0016020">
    <property type="term" value="C:membrane"/>
    <property type="evidence" value="ECO:0007669"/>
    <property type="project" value="UniProtKB-SubCell"/>
</dbReference>
<dbReference type="EMBL" id="JABAIV010000010">
    <property type="protein sequence ID" value="NNG25543.1"/>
    <property type="molecule type" value="Genomic_DNA"/>
</dbReference>
<dbReference type="InterPro" id="IPR052374">
    <property type="entry name" value="SERAC1"/>
</dbReference>
<gene>
    <name evidence="6" type="ORF">HGB41_21400</name>
</gene>
<evidence type="ECO:0000313" key="7">
    <source>
        <dbReference type="Proteomes" id="UP000533905"/>
    </source>
</evidence>
<dbReference type="Gene3D" id="3.40.50.1820">
    <property type="entry name" value="alpha/beta hydrolase"/>
    <property type="match status" value="1"/>
</dbReference>
<dbReference type="Pfam" id="PF12697">
    <property type="entry name" value="Abhydrolase_6"/>
    <property type="match status" value="1"/>
</dbReference>
<name>A0A7Y2P1S8_9BURK</name>
<dbReference type="InterPro" id="IPR029058">
    <property type="entry name" value="AB_hydrolase_fold"/>
</dbReference>
<evidence type="ECO:0000256" key="3">
    <source>
        <dbReference type="ARBA" id="ARBA00022824"/>
    </source>
</evidence>
<evidence type="ECO:0000256" key="4">
    <source>
        <dbReference type="ARBA" id="ARBA00023136"/>
    </source>
</evidence>
<evidence type="ECO:0000256" key="2">
    <source>
        <dbReference type="ARBA" id="ARBA00004370"/>
    </source>
</evidence>
<evidence type="ECO:0000256" key="1">
    <source>
        <dbReference type="ARBA" id="ARBA00004240"/>
    </source>
</evidence>
<dbReference type="InterPro" id="IPR000073">
    <property type="entry name" value="AB_hydrolase_1"/>
</dbReference>
<organism evidence="6 7">
    <name type="scientific">Telluria aromaticivorans</name>
    <dbReference type="NCBI Taxonomy" id="2725995"/>
    <lineage>
        <taxon>Bacteria</taxon>
        <taxon>Pseudomonadati</taxon>
        <taxon>Pseudomonadota</taxon>
        <taxon>Betaproteobacteria</taxon>
        <taxon>Burkholderiales</taxon>
        <taxon>Oxalobacteraceae</taxon>
        <taxon>Telluria group</taxon>
        <taxon>Telluria</taxon>
    </lineage>
</organism>
<dbReference type="PANTHER" id="PTHR48182:SF2">
    <property type="entry name" value="PROTEIN SERAC1"/>
    <property type="match status" value="1"/>
</dbReference>
<keyword evidence="3" id="KW-0256">Endoplasmic reticulum</keyword>
<sequence>MHGIWVNEPQDKEIAVVFVHGVLSSSEAGWRNEHGNNWPDLLNDALGDAPVAIYTYAYNTSLGSGSYSIDNAADVLQTLFDLDGLARFRHIVFVCHSMGGIVARRFLVRRHYEYPNTDFSFFLVASPTQGSDFANWLAPIGKLLGHAQVDALRVSQTNPWLTSLNSDFAGIVQARHIRGRELVEDKSIFPVPGLFSKAIVNPLSAGGLFPDPLKIPASDHFSISKPSGQNALQHRVLLSFIQKIVESTQGAEAAHVEPVTITPPALQATGATATQHPGLTSLQALQELILLATEAEKVAFIQAIAYGPGLNLSAVSGDIISSYGDALRGMHLHLLVATAARLVVTADPQYKSKPRLIAVLPADLPPENNPSPEIVYAMFQLAALKGPRMLAALLLCAPQQAVNAAGQDIQLLLRKLSGEA</sequence>
<feature type="domain" description="AB hydrolase-1" evidence="5">
    <location>
        <begin position="16"/>
        <end position="146"/>
    </location>
</feature>
<accession>A0A7Y2P1S8</accession>
<evidence type="ECO:0000313" key="6">
    <source>
        <dbReference type="EMBL" id="NNG25543.1"/>
    </source>
</evidence>
<dbReference type="AlphaFoldDB" id="A0A7Y2P1S8"/>
<reference evidence="6 7" key="1">
    <citation type="submission" date="2020-04" db="EMBL/GenBank/DDBJ databases">
        <title>Massilia sp. nov., a cold adapted bacteria isolated from Arctic soil.</title>
        <authorList>
            <person name="Son J."/>
            <person name="Ka J.-O."/>
        </authorList>
    </citation>
    <scope>NUCLEOTIDE SEQUENCE [LARGE SCALE GENOMIC DNA]</scope>
    <source>
        <strain evidence="6 7">ML15P13</strain>
    </source>
</reference>
<keyword evidence="4" id="KW-0472">Membrane</keyword>
<dbReference type="SUPFAM" id="SSF53474">
    <property type="entry name" value="alpha/beta-Hydrolases"/>
    <property type="match status" value="1"/>
</dbReference>
<keyword evidence="7" id="KW-1185">Reference proteome</keyword>
<dbReference type="RefSeq" id="WP_171088298.1">
    <property type="nucleotide sequence ID" value="NZ_JABAIV010000010.1"/>
</dbReference>
<comment type="caution">
    <text evidence="6">The sequence shown here is derived from an EMBL/GenBank/DDBJ whole genome shotgun (WGS) entry which is preliminary data.</text>
</comment>